<sequence length="115" mass="13081">MRNSLILLIMILFTISHSVFGKENSAEILVNSREMALELSYVYIKYIYGKEKAEFQKPYSITDDNNCWKIEGKQPKTLGGNFTILIAKKDGQALDVIHKIIHCSDDSNILPRCVS</sequence>
<dbReference type="RefSeq" id="WP_001246151.1">
    <property type="nucleotide sequence ID" value="NZ_AP022087.1"/>
</dbReference>
<proteinExistence type="predicted"/>
<name>A0AAW7V3S3_ECOLX</name>
<gene>
    <name evidence="2" type="ORF">Q2V20_26390</name>
</gene>
<dbReference type="AlphaFoldDB" id="A0AAW7V3S3"/>
<evidence type="ECO:0000313" key="2">
    <source>
        <dbReference type="EMBL" id="MDO2577576.1"/>
    </source>
</evidence>
<feature type="domain" description="NTF2 fold" evidence="1">
    <location>
        <begin position="35"/>
        <end position="99"/>
    </location>
</feature>
<comment type="caution">
    <text evidence="2">The sequence shown here is derived from an EMBL/GenBank/DDBJ whole genome shotgun (WGS) entry which is preliminary data.</text>
</comment>
<accession>A0AAW7V3S3</accession>
<dbReference type="Proteomes" id="UP001173661">
    <property type="component" value="Unassembled WGS sequence"/>
</dbReference>
<dbReference type="InterPro" id="IPR028921">
    <property type="entry name" value="NTF2_fold_dom"/>
</dbReference>
<dbReference type="Pfam" id="PF15631">
    <property type="entry name" value="Imm-NTF2-2"/>
    <property type="match status" value="1"/>
</dbReference>
<reference evidence="2" key="1">
    <citation type="submission" date="2023-07" db="EMBL/GenBank/DDBJ databases">
        <title>High risk of intestinal colonization with ESBL-producing Escherichia coli among soldiers of military contingents in specific geographic regions.</title>
        <authorList>
            <person name="Literacka E."/>
        </authorList>
    </citation>
    <scope>NUCLEOTIDE SEQUENCE</scope>
    <source>
        <strain evidence="2">66</strain>
    </source>
</reference>
<protein>
    <submittedName>
        <fullName evidence="2">NTF2 fold immunity protein</fullName>
    </submittedName>
</protein>
<evidence type="ECO:0000259" key="1">
    <source>
        <dbReference type="Pfam" id="PF15631"/>
    </source>
</evidence>
<evidence type="ECO:0000313" key="3">
    <source>
        <dbReference type="Proteomes" id="UP001173661"/>
    </source>
</evidence>
<dbReference type="EMBL" id="JAUKXU010000044">
    <property type="protein sequence ID" value="MDO2577576.1"/>
    <property type="molecule type" value="Genomic_DNA"/>
</dbReference>
<organism evidence="2 3">
    <name type="scientific">Escherichia coli</name>
    <dbReference type="NCBI Taxonomy" id="562"/>
    <lineage>
        <taxon>Bacteria</taxon>
        <taxon>Pseudomonadati</taxon>
        <taxon>Pseudomonadota</taxon>
        <taxon>Gammaproteobacteria</taxon>
        <taxon>Enterobacterales</taxon>
        <taxon>Enterobacteriaceae</taxon>
        <taxon>Escherichia</taxon>
    </lineage>
</organism>